<organism evidence="3 4">
    <name type="scientific">Gymnopilus junonius</name>
    <name type="common">Spectacular rustgill mushroom</name>
    <name type="synonym">Gymnopilus spectabilis subsp. junonius</name>
    <dbReference type="NCBI Taxonomy" id="109634"/>
    <lineage>
        <taxon>Eukaryota</taxon>
        <taxon>Fungi</taxon>
        <taxon>Dikarya</taxon>
        <taxon>Basidiomycota</taxon>
        <taxon>Agaricomycotina</taxon>
        <taxon>Agaricomycetes</taxon>
        <taxon>Agaricomycetidae</taxon>
        <taxon>Agaricales</taxon>
        <taxon>Agaricineae</taxon>
        <taxon>Hymenogastraceae</taxon>
        <taxon>Gymnopilus</taxon>
    </lineage>
</organism>
<evidence type="ECO:0000313" key="3">
    <source>
        <dbReference type="EMBL" id="KAF8869845.1"/>
    </source>
</evidence>
<dbReference type="AlphaFoldDB" id="A0A9P5N896"/>
<feature type="region of interest" description="Disordered" evidence="2">
    <location>
        <begin position="349"/>
        <end position="410"/>
    </location>
</feature>
<evidence type="ECO:0000256" key="2">
    <source>
        <dbReference type="SAM" id="MobiDB-lite"/>
    </source>
</evidence>
<protein>
    <submittedName>
        <fullName evidence="3">Uncharacterized protein</fullName>
    </submittedName>
</protein>
<evidence type="ECO:0000313" key="4">
    <source>
        <dbReference type="Proteomes" id="UP000724874"/>
    </source>
</evidence>
<feature type="coiled-coil region" evidence="1">
    <location>
        <begin position="289"/>
        <end position="344"/>
    </location>
</feature>
<sequence length="410" mass="45323">MGTGYAPMQYGRMLPPPQTPKVEPVHPMPSIYSPVPASPDPGYYYPHSILGHSSSPKAHESSPDGLPMEGEGKEVKVNEKAKGKGKGKKKKDEKDELDGEADEKRGGCKPGVKNYRPEEQIKIAKANGFSERFNCSLKEKFDWLVKVALEKPTGTVAVDDDEDSEDSSEDSEDPTKGSVIELSDDEEATAVTVKDKIIKEEKNVVEAKGKKAEEVKAKAKAKDKKEDKSSLIIKGYKVTNPLEKKPPHVNSAALQASGVLETIGSFFSEDRVCKHDESHLMSSMQLTQLTSAQAEIHELCLHLDTLQDKLNQEICCADKAKGKEELMRELHDQAQKECEALHRQLDDSCGHDRHHQHHYLSDESSTESTAPVTSTSRYQLSHDHEGGMLMKLTPKKNVDGDVESVELTRA</sequence>
<keyword evidence="4" id="KW-1185">Reference proteome</keyword>
<reference evidence="3" key="1">
    <citation type="submission" date="2020-11" db="EMBL/GenBank/DDBJ databases">
        <authorList>
            <consortium name="DOE Joint Genome Institute"/>
            <person name="Ahrendt S."/>
            <person name="Riley R."/>
            <person name="Andreopoulos W."/>
            <person name="LaButti K."/>
            <person name="Pangilinan J."/>
            <person name="Ruiz-duenas F.J."/>
            <person name="Barrasa J.M."/>
            <person name="Sanchez-Garcia M."/>
            <person name="Camarero S."/>
            <person name="Miyauchi S."/>
            <person name="Serrano A."/>
            <person name="Linde D."/>
            <person name="Babiker R."/>
            <person name="Drula E."/>
            <person name="Ayuso-Fernandez I."/>
            <person name="Pacheco R."/>
            <person name="Padilla G."/>
            <person name="Ferreira P."/>
            <person name="Barriuso J."/>
            <person name="Kellner H."/>
            <person name="Castanera R."/>
            <person name="Alfaro M."/>
            <person name="Ramirez L."/>
            <person name="Pisabarro A.G."/>
            <person name="Kuo A."/>
            <person name="Tritt A."/>
            <person name="Lipzen A."/>
            <person name="He G."/>
            <person name="Yan M."/>
            <person name="Ng V."/>
            <person name="Cullen D."/>
            <person name="Martin F."/>
            <person name="Rosso M.-N."/>
            <person name="Henrissat B."/>
            <person name="Hibbett D."/>
            <person name="Martinez A.T."/>
            <person name="Grigoriev I.V."/>
        </authorList>
    </citation>
    <scope>NUCLEOTIDE SEQUENCE</scope>
    <source>
        <strain evidence="3">AH 44721</strain>
    </source>
</reference>
<keyword evidence="1" id="KW-0175">Coiled coil</keyword>
<feature type="region of interest" description="Disordered" evidence="2">
    <location>
        <begin position="152"/>
        <end position="185"/>
    </location>
</feature>
<evidence type="ECO:0000256" key="1">
    <source>
        <dbReference type="SAM" id="Coils"/>
    </source>
</evidence>
<feature type="region of interest" description="Disordered" evidence="2">
    <location>
        <begin position="1"/>
        <end position="119"/>
    </location>
</feature>
<feature type="compositionally biased region" description="Basic and acidic residues" evidence="2">
    <location>
        <begin position="70"/>
        <end position="82"/>
    </location>
</feature>
<proteinExistence type="predicted"/>
<comment type="caution">
    <text evidence="3">The sequence shown here is derived from an EMBL/GenBank/DDBJ whole genome shotgun (WGS) entry which is preliminary data.</text>
</comment>
<gene>
    <name evidence="3" type="ORF">CPB84DRAFT_1754796</name>
</gene>
<accession>A0A9P5N896</accession>
<dbReference type="EMBL" id="JADNYJ010000398">
    <property type="protein sequence ID" value="KAF8869845.1"/>
    <property type="molecule type" value="Genomic_DNA"/>
</dbReference>
<dbReference type="Proteomes" id="UP000724874">
    <property type="component" value="Unassembled WGS sequence"/>
</dbReference>
<feature type="compositionally biased region" description="Polar residues" evidence="2">
    <location>
        <begin position="362"/>
        <end position="379"/>
    </location>
</feature>
<name>A0A9P5N896_GYMJU</name>
<feature type="compositionally biased region" description="Acidic residues" evidence="2">
    <location>
        <begin position="158"/>
        <end position="172"/>
    </location>
</feature>